<sequence>MITNSKITAGLEMAQICWVVPDIAAAVKFLADTLGITGFPQPEQVRAQDLDMTYYGKVVDAGWLTTQTYNGGSFLELVQPLSGQSMFHDYLERQPEGGIQHVAYRLPVSDFGQITSNLREQGYAVISEVDHPIARMAFFDTYKTLGVVTEIMGITPEGWTIVRQMEQVKA</sequence>
<dbReference type="AlphaFoldDB" id="A0A979GU70"/>
<evidence type="ECO:0000259" key="1">
    <source>
        <dbReference type="PROSITE" id="PS51819"/>
    </source>
</evidence>
<protein>
    <recommendedName>
        <fullName evidence="1">VOC domain-containing protein</fullName>
    </recommendedName>
</protein>
<gene>
    <name evidence="2" type="ordered locus">Cpin_5151</name>
</gene>
<dbReference type="OrthoDB" id="9788468at2"/>
<dbReference type="Pfam" id="PF13669">
    <property type="entry name" value="Glyoxalase_4"/>
    <property type="match status" value="1"/>
</dbReference>
<accession>A0A979GU70</accession>
<organism evidence="2 3">
    <name type="scientific">Chitinophaga pinensis (strain ATCC 43595 / DSM 2588 / LMG 13176 / NBRC 15968 / NCIMB 11800 / UQM 2034)</name>
    <dbReference type="NCBI Taxonomy" id="485918"/>
    <lineage>
        <taxon>Bacteria</taxon>
        <taxon>Pseudomonadati</taxon>
        <taxon>Bacteroidota</taxon>
        <taxon>Chitinophagia</taxon>
        <taxon>Chitinophagales</taxon>
        <taxon>Chitinophagaceae</taxon>
        <taxon>Chitinophaga</taxon>
    </lineage>
</organism>
<dbReference type="SUPFAM" id="SSF54593">
    <property type="entry name" value="Glyoxalase/Bleomycin resistance protein/Dihydroxybiphenyl dioxygenase"/>
    <property type="match status" value="1"/>
</dbReference>
<proteinExistence type="predicted"/>
<evidence type="ECO:0000313" key="2">
    <source>
        <dbReference type="EMBL" id="ACU62583.1"/>
    </source>
</evidence>
<dbReference type="PROSITE" id="PS51819">
    <property type="entry name" value="VOC"/>
    <property type="match status" value="1"/>
</dbReference>
<dbReference type="EMBL" id="CP001699">
    <property type="protein sequence ID" value="ACU62583.1"/>
    <property type="molecule type" value="Genomic_DNA"/>
</dbReference>
<dbReference type="Gene3D" id="3.10.180.10">
    <property type="entry name" value="2,3-Dihydroxybiphenyl 1,2-Dioxygenase, domain 1"/>
    <property type="match status" value="1"/>
</dbReference>
<dbReference type="InterPro" id="IPR037523">
    <property type="entry name" value="VOC_core"/>
</dbReference>
<dbReference type="InterPro" id="IPR029068">
    <property type="entry name" value="Glyas_Bleomycin-R_OHBP_Dase"/>
</dbReference>
<dbReference type="KEGG" id="cpi:Cpin_5151"/>
<dbReference type="Proteomes" id="UP000002215">
    <property type="component" value="Chromosome"/>
</dbReference>
<reference evidence="3" key="1">
    <citation type="submission" date="2009-08" db="EMBL/GenBank/DDBJ databases">
        <title>The complete genome of Chitinophaga pinensis DSM 2588.</title>
        <authorList>
            <consortium name="US DOE Joint Genome Institute (JGI-PGF)"/>
            <person name="Lucas S."/>
            <person name="Copeland A."/>
            <person name="Lapidus A."/>
            <person name="Glavina del Rio T."/>
            <person name="Dalin E."/>
            <person name="Tice H."/>
            <person name="Bruce D."/>
            <person name="Goodwin L."/>
            <person name="Pitluck S."/>
            <person name="Kyrpides N."/>
            <person name="Mavromatis K."/>
            <person name="Ivanova N."/>
            <person name="Mikhailova N."/>
            <person name="Sims D."/>
            <person name="Meinche L."/>
            <person name="Brettin T."/>
            <person name="Detter J.C."/>
            <person name="Han C."/>
            <person name="Larimer F."/>
            <person name="Land M."/>
            <person name="Hauser L."/>
            <person name="Markowitz V."/>
            <person name="Cheng J.-F."/>
            <person name="Hugenholtz P."/>
            <person name="Woyke T."/>
            <person name="Wu D."/>
            <person name="Spring S."/>
            <person name="Klenk H.-P."/>
            <person name="Eisen J.A."/>
        </authorList>
    </citation>
    <scope>NUCLEOTIDE SEQUENCE [LARGE SCALE GENOMIC DNA]</scope>
    <source>
        <strain evidence="3">ATCC 43595 / DSM 2588 / LMG 13176 / NBRC 15968 / NCIMB 11800 / UQM 2034</strain>
    </source>
</reference>
<dbReference type="RefSeq" id="WP_012792751.1">
    <property type="nucleotide sequence ID" value="NC_013132.1"/>
</dbReference>
<name>A0A979GU70_CHIPD</name>
<feature type="domain" description="VOC" evidence="1">
    <location>
        <begin position="12"/>
        <end position="154"/>
    </location>
</feature>
<reference evidence="2 3" key="2">
    <citation type="journal article" date="2010" name="Stand. Genomic Sci.">
        <title>Complete genome sequence of Chitinophaga pinensis type strain (UQM 2034).</title>
        <authorList>
            <person name="Glavina Del Rio T."/>
            <person name="Abt B."/>
            <person name="Spring S."/>
            <person name="Lapidus A."/>
            <person name="Nolan M."/>
            <person name="Tice H."/>
            <person name="Copeland A."/>
            <person name="Cheng J.F."/>
            <person name="Chen F."/>
            <person name="Bruce D."/>
            <person name="Goodwin L."/>
            <person name="Pitluck S."/>
            <person name="Ivanova N."/>
            <person name="Mavromatis K."/>
            <person name="Mikhailova N."/>
            <person name="Pati A."/>
            <person name="Chen A."/>
            <person name="Palaniappan K."/>
            <person name="Land M."/>
            <person name="Hauser L."/>
            <person name="Chang Y.J."/>
            <person name="Jeffries C.D."/>
            <person name="Chain P."/>
            <person name="Saunders E."/>
            <person name="Detter J.C."/>
            <person name="Brettin T."/>
            <person name="Rohde M."/>
            <person name="Goker M."/>
            <person name="Bristow J."/>
            <person name="Eisen J.A."/>
            <person name="Markowitz V."/>
            <person name="Hugenholtz P."/>
            <person name="Kyrpides N.C."/>
            <person name="Klenk H.P."/>
            <person name="Lucas S."/>
        </authorList>
    </citation>
    <scope>NUCLEOTIDE SEQUENCE [LARGE SCALE GENOMIC DNA]</scope>
    <source>
        <strain evidence="3">ATCC 43595 / DSM 2588 / LMG 13176 / NBRC 15968 / NCIMB 11800 / UQM 2034</strain>
    </source>
</reference>
<evidence type="ECO:0000313" key="3">
    <source>
        <dbReference type="Proteomes" id="UP000002215"/>
    </source>
</evidence>